<keyword evidence="3" id="KW-0325">Glycoprotein</keyword>
<dbReference type="AlphaFoldDB" id="A0A3Q0R4I4"/>
<dbReference type="Gene3D" id="2.60.40.10">
    <property type="entry name" value="Immunoglobulins"/>
    <property type="match status" value="3"/>
</dbReference>
<dbReference type="STRING" id="61819.ENSACIP00000004190"/>
<dbReference type="InterPro" id="IPR003598">
    <property type="entry name" value="Ig_sub2"/>
</dbReference>
<protein>
    <recommendedName>
        <fullName evidence="5">Ig-like domain-containing protein</fullName>
    </recommendedName>
</protein>
<evidence type="ECO:0000256" key="3">
    <source>
        <dbReference type="ARBA" id="ARBA00023180"/>
    </source>
</evidence>
<evidence type="ECO:0000313" key="7">
    <source>
        <dbReference type="Proteomes" id="UP000261340"/>
    </source>
</evidence>
<evidence type="ECO:0000256" key="2">
    <source>
        <dbReference type="ARBA" id="ARBA00023157"/>
    </source>
</evidence>
<dbReference type="InterPro" id="IPR036179">
    <property type="entry name" value="Ig-like_dom_sf"/>
</dbReference>
<accession>A0A3Q0R4I4</accession>
<dbReference type="SUPFAM" id="SSF48726">
    <property type="entry name" value="Immunoglobulin"/>
    <property type="match status" value="4"/>
</dbReference>
<dbReference type="Ensembl" id="ENSACIT00000004326.1">
    <property type="protein sequence ID" value="ENSACIP00000004190.1"/>
    <property type="gene ID" value="ENSACIG00000003307.1"/>
</dbReference>
<organism evidence="6 7">
    <name type="scientific">Amphilophus citrinellus</name>
    <name type="common">Midas cichlid</name>
    <name type="synonym">Cichlasoma citrinellum</name>
    <dbReference type="NCBI Taxonomy" id="61819"/>
    <lineage>
        <taxon>Eukaryota</taxon>
        <taxon>Metazoa</taxon>
        <taxon>Chordata</taxon>
        <taxon>Craniata</taxon>
        <taxon>Vertebrata</taxon>
        <taxon>Euteleostomi</taxon>
        <taxon>Actinopterygii</taxon>
        <taxon>Neopterygii</taxon>
        <taxon>Teleostei</taxon>
        <taxon>Neoteleostei</taxon>
        <taxon>Acanthomorphata</taxon>
        <taxon>Ovalentaria</taxon>
        <taxon>Cichlomorphae</taxon>
        <taxon>Cichliformes</taxon>
        <taxon>Cichlidae</taxon>
        <taxon>New World cichlids</taxon>
        <taxon>Cichlasomatinae</taxon>
        <taxon>Heroini</taxon>
        <taxon>Amphilophus</taxon>
    </lineage>
</organism>
<dbReference type="OMA" id="GSAMWMH"/>
<proteinExistence type="predicted"/>
<dbReference type="SMART" id="SM00408">
    <property type="entry name" value="IGc2"/>
    <property type="match status" value="3"/>
</dbReference>
<evidence type="ECO:0000259" key="5">
    <source>
        <dbReference type="PROSITE" id="PS50835"/>
    </source>
</evidence>
<feature type="domain" description="Ig-like" evidence="5">
    <location>
        <begin position="304"/>
        <end position="386"/>
    </location>
</feature>
<feature type="domain" description="Ig-like" evidence="5">
    <location>
        <begin position="127"/>
        <end position="205"/>
    </location>
</feature>
<sequence length="455" mass="51250">MHAFVFSPTPVVQIYHKGEVVYQDTSVYGVADKPVILECGTTVPDIYIWSFTKPGTEAIRAVVYNVGQGTRTQNLAETLGKPTVISNSSALRIETLPLAAHGLFTCQAFYDIGQEAKVYYYYVHLIPYVLMNDTSPVEGSAMWMHCSVENGTNPILYMWQHETLSGNITTFAQGNSSIINMISVNRSHTGWYSCVASNAVNNKSSDRLWLDIIYGPDIPQIDVSSYNRTERGYSALETQTVSLLCQAKSNPASQYVWFYNSSQYNITKILRRHSGNYTCLAQNTYLNTRSVANILVLQHTFRVPVTKPYLLLSDVSPVEGSTMWMRCNLENGTGPIQYEWQHETRSGNITIIAQGNNSIINVTDVNRNHTGWYRCVASNAVNSESSNRLWLDTICELPNLNHSGSESHLSEVAVLLAWWIPLPFTPLDWRPDTCQHRAANQFSLQHFNTVYHTDM</sequence>
<dbReference type="GeneTree" id="ENSGT00940000168885"/>
<dbReference type="SMART" id="SM00409">
    <property type="entry name" value="IG"/>
    <property type="match status" value="4"/>
</dbReference>
<keyword evidence="4" id="KW-0393">Immunoglobulin domain</keyword>
<evidence type="ECO:0000256" key="1">
    <source>
        <dbReference type="ARBA" id="ARBA00022729"/>
    </source>
</evidence>
<dbReference type="InterPro" id="IPR052598">
    <property type="entry name" value="IgSF_CEA-related"/>
</dbReference>
<keyword evidence="2" id="KW-1015">Disulfide bond</keyword>
<keyword evidence="7" id="KW-1185">Reference proteome</keyword>
<dbReference type="InterPro" id="IPR007110">
    <property type="entry name" value="Ig-like_dom"/>
</dbReference>
<dbReference type="Proteomes" id="UP000261340">
    <property type="component" value="Unplaced"/>
</dbReference>
<name>A0A3Q0R4I4_AMPCI</name>
<evidence type="ECO:0000313" key="6">
    <source>
        <dbReference type="Ensembl" id="ENSACIP00000004190.1"/>
    </source>
</evidence>
<dbReference type="PANTHER" id="PTHR44337:SF23">
    <property type="entry name" value="V-SET AND IMMUNOGLOBULIN DOMAIN CONTAINING 10 LIKE 2"/>
    <property type="match status" value="1"/>
</dbReference>
<evidence type="ECO:0000256" key="4">
    <source>
        <dbReference type="ARBA" id="ARBA00023319"/>
    </source>
</evidence>
<reference evidence="6" key="1">
    <citation type="submission" date="2025-08" db="UniProtKB">
        <authorList>
            <consortium name="Ensembl"/>
        </authorList>
    </citation>
    <scope>IDENTIFICATION</scope>
</reference>
<dbReference type="PROSITE" id="PS50835">
    <property type="entry name" value="IG_LIKE"/>
    <property type="match status" value="3"/>
</dbReference>
<dbReference type="CDD" id="cd00096">
    <property type="entry name" value="Ig"/>
    <property type="match status" value="1"/>
</dbReference>
<keyword evidence="1" id="KW-0732">Signal</keyword>
<dbReference type="PANTHER" id="PTHR44337">
    <property type="entry name" value="CARCINOEMBRYONIC ANTIGEN-RELATED CELL ADHESION MOLECULE 8"/>
    <property type="match status" value="1"/>
</dbReference>
<feature type="domain" description="Ig-like" evidence="5">
    <location>
        <begin position="219"/>
        <end position="292"/>
    </location>
</feature>
<dbReference type="InterPro" id="IPR013783">
    <property type="entry name" value="Ig-like_fold"/>
</dbReference>
<reference evidence="6" key="2">
    <citation type="submission" date="2025-09" db="UniProtKB">
        <authorList>
            <consortium name="Ensembl"/>
        </authorList>
    </citation>
    <scope>IDENTIFICATION</scope>
</reference>
<dbReference type="InterPro" id="IPR003599">
    <property type="entry name" value="Ig_sub"/>
</dbReference>
<dbReference type="Pfam" id="PF13927">
    <property type="entry name" value="Ig_3"/>
    <property type="match status" value="3"/>
</dbReference>